<organism evidence="1 2">
    <name type="scientific">Pseudomonas cichorii</name>
    <dbReference type="NCBI Taxonomy" id="36746"/>
    <lineage>
        <taxon>Bacteria</taxon>
        <taxon>Pseudomonadati</taxon>
        <taxon>Pseudomonadota</taxon>
        <taxon>Gammaproteobacteria</taxon>
        <taxon>Pseudomonadales</taxon>
        <taxon>Pseudomonadaceae</taxon>
        <taxon>Pseudomonas</taxon>
    </lineage>
</organism>
<accession>A0ABQ1DUP5</accession>
<sequence length="49" mass="5347">MGAQLLSRAPLVGDIARAMFVINEDLVVADTELPTPADRHWKIGFVVVN</sequence>
<dbReference type="EMBL" id="BLWA01000020">
    <property type="protein sequence ID" value="GFM94740.1"/>
    <property type="molecule type" value="Genomic_DNA"/>
</dbReference>
<name>A0ABQ1DUP5_PSECI</name>
<comment type="caution">
    <text evidence="1">The sequence shown here is derived from an EMBL/GenBank/DDBJ whole genome shotgun (WGS) entry which is preliminary data.</text>
</comment>
<keyword evidence="2" id="KW-1185">Reference proteome</keyword>
<dbReference type="Proteomes" id="UP000614982">
    <property type="component" value="Unassembled WGS sequence"/>
</dbReference>
<proteinExistence type="predicted"/>
<evidence type="ECO:0000313" key="2">
    <source>
        <dbReference type="Proteomes" id="UP000614982"/>
    </source>
</evidence>
<gene>
    <name evidence="1" type="ORF">PSCICP_47120</name>
</gene>
<reference evidence="1 2" key="1">
    <citation type="submission" date="2020-05" db="EMBL/GenBank/DDBJ databases">
        <title>Genetic diversity of Pseudomonas cichorii.</title>
        <authorList>
            <person name="Tani S."/>
            <person name="Yagi H."/>
            <person name="Hashimoto S."/>
            <person name="Iiyama K."/>
            <person name="Furuya N."/>
        </authorList>
    </citation>
    <scope>NUCLEOTIDE SEQUENCE [LARGE SCALE GENOMIC DNA]</scope>
    <source>
        <strain evidence="1 2">LMG 2162</strain>
    </source>
</reference>
<evidence type="ECO:0000313" key="1">
    <source>
        <dbReference type="EMBL" id="GFM94740.1"/>
    </source>
</evidence>
<dbReference type="RefSeq" id="WP_183143728.1">
    <property type="nucleotide sequence ID" value="NZ_BLWA01000020.1"/>
</dbReference>
<protein>
    <submittedName>
        <fullName evidence="1">Uncharacterized protein</fullName>
    </submittedName>
</protein>